<proteinExistence type="inferred from homology"/>
<keyword evidence="6" id="KW-0145">Chemotaxis</keyword>
<name>A0A850NNZ8_9PROT</name>
<evidence type="ECO:0000256" key="10">
    <source>
        <dbReference type="ARBA" id="ARBA00023225"/>
    </source>
</evidence>
<accession>A0A850NNZ8</accession>
<dbReference type="Pfam" id="PF02050">
    <property type="entry name" value="FliJ"/>
    <property type="match status" value="1"/>
</dbReference>
<evidence type="ECO:0000256" key="8">
    <source>
        <dbReference type="ARBA" id="ARBA00022927"/>
    </source>
</evidence>
<keyword evidence="12" id="KW-0282">Flagellum</keyword>
<keyword evidence="12" id="KW-0966">Cell projection</keyword>
<keyword evidence="10" id="KW-1006">Bacterial flagellum protein export</keyword>
<organism evidence="12 14">
    <name type="scientific">Endobacter medicaginis</name>
    <dbReference type="NCBI Taxonomy" id="1181271"/>
    <lineage>
        <taxon>Bacteria</taxon>
        <taxon>Pseudomonadati</taxon>
        <taxon>Pseudomonadota</taxon>
        <taxon>Alphaproteobacteria</taxon>
        <taxon>Acetobacterales</taxon>
        <taxon>Acetobacteraceae</taxon>
        <taxon>Endobacter</taxon>
    </lineage>
</organism>
<keyword evidence="4" id="KW-0813">Transport</keyword>
<evidence type="ECO:0000313" key="11">
    <source>
        <dbReference type="EMBL" id="MBB3174760.1"/>
    </source>
</evidence>
<dbReference type="GO" id="GO:0006935">
    <property type="term" value="P:chemotaxis"/>
    <property type="evidence" value="ECO:0007669"/>
    <property type="project" value="UniProtKB-KW"/>
</dbReference>
<evidence type="ECO:0000256" key="4">
    <source>
        <dbReference type="ARBA" id="ARBA00022448"/>
    </source>
</evidence>
<comment type="subcellular location">
    <subcellularLocation>
        <location evidence="1">Cell membrane</location>
        <topology evidence="1">Peripheral membrane protein</topology>
        <orientation evidence="1">Cytoplasmic side</orientation>
    </subcellularLocation>
</comment>
<comment type="similarity">
    <text evidence="2">Belongs to the FliJ family.</text>
</comment>
<dbReference type="GO" id="GO:0009288">
    <property type="term" value="C:bacterial-type flagellum"/>
    <property type="evidence" value="ECO:0007669"/>
    <property type="project" value="InterPro"/>
</dbReference>
<dbReference type="InterPro" id="IPR053716">
    <property type="entry name" value="Flag_assembly_chemotaxis_eff"/>
</dbReference>
<dbReference type="AlphaFoldDB" id="A0A850NNZ8"/>
<evidence type="ECO:0000256" key="6">
    <source>
        <dbReference type="ARBA" id="ARBA00022500"/>
    </source>
</evidence>
<evidence type="ECO:0000256" key="7">
    <source>
        <dbReference type="ARBA" id="ARBA00022795"/>
    </source>
</evidence>
<dbReference type="GO" id="GO:0005886">
    <property type="term" value="C:plasma membrane"/>
    <property type="evidence" value="ECO:0007669"/>
    <property type="project" value="UniProtKB-SubCell"/>
</dbReference>
<evidence type="ECO:0000256" key="1">
    <source>
        <dbReference type="ARBA" id="ARBA00004413"/>
    </source>
</evidence>
<evidence type="ECO:0000256" key="2">
    <source>
        <dbReference type="ARBA" id="ARBA00010004"/>
    </source>
</evidence>
<evidence type="ECO:0000313" key="14">
    <source>
        <dbReference type="Proteomes" id="UP000565205"/>
    </source>
</evidence>
<keyword evidence="12" id="KW-0969">Cilium</keyword>
<dbReference type="GO" id="GO:0044781">
    <property type="term" value="P:bacterial-type flagellum organization"/>
    <property type="evidence" value="ECO:0007669"/>
    <property type="project" value="UniProtKB-KW"/>
</dbReference>
<keyword evidence="7" id="KW-1005">Bacterial flagellum biogenesis</keyword>
<sequence length="137" mass="15304">MKDPLLSLLRLRKQAMDDARRMVAESLDAHHVAQHRLHLAEENLERETRAASALDAGDGAVEAFARWLHIGQAEITRCRDTEREAGGAVDRARAALGLARAAVEVVERLIASRAEAEARQAIRREQAQIDELRRRAL</sequence>
<evidence type="ECO:0000256" key="9">
    <source>
        <dbReference type="ARBA" id="ARBA00023136"/>
    </source>
</evidence>
<dbReference type="GO" id="GO:0015031">
    <property type="term" value="P:protein transport"/>
    <property type="evidence" value="ECO:0007669"/>
    <property type="project" value="UniProtKB-KW"/>
</dbReference>
<dbReference type="Gene3D" id="1.10.287.1700">
    <property type="match status" value="1"/>
</dbReference>
<dbReference type="GO" id="GO:0071973">
    <property type="term" value="P:bacterial-type flagellum-dependent cell motility"/>
    <property type="evidence" value="ECO:0007669"/>
    <property type="project" value="InterPro"/>
</dbReference>
<protein>
    <recommendedName>
        <fullName evidence="3">Flagellar FliJ protein</fullName>
    </recommendedName>
</protein>
<evidence type="ECO:0000313" key="12">
    <source>
        <dbReference type="EMBL" id="NVN30109.1"/>
    </source>
</evidence>
<evidence type="ECO:0000256" key="3">
    <source>
        <dbReference type="ARBA" id="ARBA00020392"/>
    </source>
</evidence>
<dbReference type="Proteomes" id="UP000565205">
    <property type="component" value="Unassembled WGS sequence"/>
</dbReference>
<reference evidence="11 13" key="2">
    <citation type="submission" date="2020-08" db="EMBL/GenBank/DDBJ databases">
        <title>Genomic Encyclopedia of Type Strains, Phase III (KMG-III): the genomes of soil and plant-associated and newly described type strains.</title>
        <authorList>
            <person name="Whitman W."/>
        </authorList>
    </citation>
    <scope>NUCLEOTIDE SEQUENCE [LARGE SCALE GENOMIC DNA]</scope>
    <source>
        <strain evidence="11 13">CECT 8088</strain>
    </source>
</reference>
<evidence type="ECO:0000256" key="5">
    <source>
        <dbReference type="ARBA" id="ARBA00022475"/>
    </source>
</evidence>
<comment type="caution">
    <text evidence="12">The sequence shown here is derived from an EMBL/GenBank/DDBJ whole genome shotgun (WGS) entry which is preliminary data.</text>
</comment>
<evidence type="ECO:0000313" key="13">
    <source>
        <dbReference type="Proteomes" id="UP000557688"/>
    </source>
</evidence>
<dbReference type="InterPro" id="IPR012823">
    <property type="entry name" value="Flagell_FliJ"/>
</dbReference>
<dbReference type="EMBL" id="JACHXV010000011">
    <property type="protein sequence ID" value="MBB3174760.1"/>
    <property type="molecule type" value="Genomic_DNA"/>
</dbReference>
<dbReference type="EMBL" id="JABXXQ010000105">
    <property type="protein sequence ID" value="NVN30109.1"/>
    <property type="molecule type" value="Genomic_DNA"/>
</dbReference>
<keyword evidence="13" id="KW-1185">Reference proteome</keyword>
<keyword evidence="8" id="KW-0653">Protein transport</keyword>
<keyword evidence="9" id="KW-0472">Membrane</keyword>
<reference evidence="12 14" key="1">
    <citation type="submission" date="2020-06" db="EMBL/GenBank/DDBJ databases">
        <title>Description of novel acetic acid bacteria.</title>
        <authorList>
            <person name="Sombolestani A."/>
        </authorList>
    </citation>
    <scope>NUCLEOTIDE SEQUENCE [LARGE SCALE GENOMIC DNA]</scope>
    <source>
        <strain evidence="12 14">LMG 26838</strain>
    </source>
</reference>
<gene>
    <name evidence="11" type="ORF">FHR90_002606</name>
    <name evidence="12" type="ORF">HUK83_07140</name>
</gene>
<dbReference type="Proteomes" id="UP000557688">
    <property type="component" value="Unassembled WGS sequence"/>
</dbReference>
<dbReference type="RefSeq" id="WP_176623362.1">
    <property type="nucleotide sequence ID" value="NZ_JABXXQ010000105.1"/>
</dbReference>
<keyword evidence="5" id="KW-1003">Cell membrane</keyword>